<feature type="domain" description="PKD" evidence="2">
    <location>
        <begin position="65"/>
        <end position="104"/>
    </location>
</feature>
<dbReference type="Proteomes" id="UP001500507">
    <property type="component" value="Unassembled WGS sequence"/>
</dbReference>
<dbReference type="Gene3D" id="2.60.40.10">
    <property type="entry name" value="Immunoglobulins"/>
    <property type="match status" value="2"/>
</dbReference>
<gene>
    <name evidence="3" type="ORF">GCM10009117_25550</name>
</gene>
<reference evidence="3 4" key="1">
    <citation type="journal article" date="2019" name="Int. J. Syst. Evol. Microbiol.">
        <title>The Global Catalogue of Microorganisms (GCM) 10K type strain sequencing project: providing services to taxonomists for standard genome sequencing and annotation.</title>
        <authorList>
            <consortium name="The Broad Institute Genomics Platform"/>
            <consortium name="The Broad Institute Genome Sequencing Center for Infectious Disease"/>
            <person name="Wu L."/>
            <person name="Ma J."/>
        </authorList>
    </citation>
    <scope>NUCLEOTIDE SEQUENCE [LARGE SCALE GENOMIC DNA]</scope>
    <source>
        <strain evidence="3 4">JCM 16082</strain>
    </source>
</reference>
<keyword evidence="1" id="KW-0472">Membrane</keyword>
<protein>
    <recommendedName>
        <fullName evidence="2">PKD domain-containing protein</fullName>
    </recommendedName>
</protein>
<comment type="caution">
    <text evidence="3">The sequence shown here is derived from an EMBL/GenBank/DDBJ whole genome shotgun (WGS) entry which is preliminary data.</text>
</comment>
<dbReference type="Pfam" id="PF18911">
    <property type="entry name" value="PKD_4"/>
    <property type="match status" value="2"/>
</dbReference>
<dbReference type="InterPro" id="IPR013783">
    <property type="entry name" value="Ig-like_fold"/>
</dbReference>
<dbReference type="PROSITE" id="PS50093">
    <property type="entry name" value="PKD"/>
    <property type="match status" value="2"/>
</dbReference>
<keyword evidence="1" id="KW-1133">Transmembrane helix</keyword>
<dbReference type="InterPro" id="IPR022409">
    <property type="entry name" value="PKD/Chitinase_dom"/>
</dbReference>
<sequence>MEESKKIGSYHIDKNILLFFIIVIILSTSIFAYRFAEYQPCDTVDFKVIAKNYRAGEIIRFRDLSNENYTREWDFGDTTKVTVGVSTFHTYDSPGRYLVALTVNGKCEGVQELTIQERVFVIDSSKIPKINVPASIKVGETLSLKDTTARATSWEWRFGETASINSTRQNPAYTYETPGLKTITLIINGDQKHAAVRKIDVLPKEKKVTGPEEYTYTPVTSGGIPYAPTSETDKFSDEYTAPNISKEKLEQLILLVSKEEATAKDFDEYICSNFDLPVYASKKRMTFYEFCQRIKGKKIRIKSIQVERAENNCINRMAIDYSKRLL</sequence>
<name>A0ABN1MJW5_9FLAO</name>
<evidence type="ECO:0000259" key="2">
    <source>
        <dbReference type="PROSITE" id="PS50093"/>
    </source>
</evidence>
<dbReference type="InterPro" id="IPR000601">
    <property type="entry name" value="PKD_dom"/>
</dbReference>
<proteinExistence type="predicted"/>
<evidence type="ECO:0000313" key="4">
    <source>
        <dbReference type="Proteomes" id="UP001500507"/>
    </source>
</evidence>
<dbReference type="CDD" id="cd00146">
    <property type="entry name" value="PKD"/>
    <property type="match status" value="2"/>
</dbReference>
<evidence type="ECO:0000313" key="3">
    <source>
        <dbReference type="EMBL" id="GAA0873408.1"/>
    </source>
</evidence>
<dbReference type="InterPro" id="IPR035986">
    <property type="entry name" value="PKD_dom_sf"/>
</dbReference>
<organism evidence="3 4">
    <name type="scientific">Gangjinia marincola</name>
    <dbReference type="NCBI Taxonomy" id="578463"/>
    <lineage>
        <taxon>Bacteria</taxon>
        <taxon>Pseudomonadati</taxon>
        <taxon>Bacteroidota</taxon>
        <taxon>Flavobacteriia</taxon>
        <taxon>Flavobacteriales</taxon>
        <taxon>Flavobacteriaceae</taxon>
        <taxon>Gangjinia</taxon>
    </lineage>
</organism>
<dbReference type="SMART" id="SM00089">
    <property type="entry name" value="PKD"/>
    <property type="match status" value="2"/>
</dbReference>
<accession>A0ABN1MJW5</accession>
<feature type="transmembrane region" description="Helical" evidence="1">
    <location>
        <begin position="16"/>
        <end position="36"/>
    </location>
</feature>
<feature type="domain" description="PKD" evidence="2">
    <location>
        <begin position="148"/>
        <end position="188"/>
    </location>
</feature>
<evidence type="ECO:0000256" key="1">
    <source>
        <dbReference type="SAM" id="Phobius"/>
    </source>
</evidence>
<keyword evidence="4" id="KW-1185">Reference proteome</keyword>
<dbReference type="RefSeq" id="WP_343768387.1">
    <property type="nucleotide sequence ID" value="NZ_BAAAFG010000016.1"/>
</dbReference>
<keyword evidence="1" id="KW-0812">Transmembrane</keyword>
<dbReference type="SUPFAM" id="SSF49299">
    <property type="entry name" value="PKD domain"/>
    <property type="match status" value="2"/>
</dbReference>
<dbReference type="EMBL" id="BAAAFG010000016">
    <property type="protein sequence ID" value="GAA0873408.1"/>
    <property type="molecule type" value="Genomic_DNA"/>
</dbReference>